<keyword evidence="1" id="KW-0472">Membrane</keyword>
<evidence type="ECO:0000256" key="1">
    <source>
        <dbReference type="SAM" id="Phobius"/>
    </source>
</evidence>
<reference evidence="2 3" key="1">
    <citation type="submission" date="2018-05" db="EMBL/GenBank/DDBJ databases">
        <title>The Hungate 1000. A catalogue of reference genomes from the rumen microbiome.</title>
        <authorList>
            <person name="Kelly W."/>
        </authorList>
    </citation>
    <scope>NUCLEOTIDE SEQUENCE [LARGE SCALE GENOMIC DNA]</scope>
    <source>
        <strain evidence="2 3">SAb67</strain>
    </source>
</reference>
<dbReference type="RefSeq" id="WP_109727513.1">
    <property type="nucleotide sequence ID" value="NZ_QGDI01000012.1"/>
</dbReference>
<keyword evidence="1" id="KW-1133">Transmembrane helix</keyword>
<gene>
    <name evidence="2" type="ORF">IE37_02796</name>
</gene>
<comment type="caution">
    <text evidence="2">The sequence shown here is derived from an EMBL/GenBank/DDBJ whole genome shotgun (WGS) entry which is preliminary data.</text>
</comment>
<evidence type="ECO:0000313" key="2">
    <source>
        <dbReference type="EMBL" id="PWJ10762.1"/>
    </source>
</evidence>
<dbReference type="OrthoDB" id="1734162at2"/>
<proteinExistence type="predicted"/>
<feature type="transmembrane region" description="Helical" evidence="1">
    <location>
        <begin position="16"/>
        <end position="37"/>
    </location>
</feature>
<dbReference type="EMBL" id="QGDI01000012">
    <property type="protein sequence ID" value="PWJ10762.1"/>
    <property type="molecule type" value="Genomic_DNA"/>
</dbReference>
<sequence length="175" mass="19046">MEIAEKIRELLKQRKWAVFMTVCGVTGLLLIMISSLLPDKKTVSDSTSASGLSLSECDEHCSDTEKRLGEMLSCIDGAGNVRVYITFGSCERYIYASEGRRSRSEGKTEEEDKYVMIGSGSEKTPLVETIEKPEVTGAVIVCDGGDSPSVREKMYKAASAALGISTAKIYVAKLR</sequence>
<protein>
    <submittedName>
        <fullName evidence="2">Stage III sporulation protein AG</fullName>
    </submittedName>
</protein>
<name>A0A315XV98_RUMFL</name>
<organism evidence="2 3">
    <name type="scientific">Ruminococcus flavefaciens</name>
    <dbReference type="NCBI Taxonomy" id="1265"/>
    <lineage>
        <taxon>Bacteria</taxon>
        <taxon>Bacillati</taxon>
        <taxon>Bacillota</taxon>
        <taxon>Clostridia</taxon>
        <taxon>Eubacteriales</taxon>
        <taxon>Oscillospiraceae</taxon>
        <taxon>Ruminococcus</taxon>
    </lineage>
</organism>
<accession>A0A315XV98</accession>
<dbReference type="Proteomes" id="UP000245720">
    <property type="component" value="Unassembled WGS sequence"/>
</dbReference>
<evidence type="ECO:0000313" key="3">
    <source>
        <dbReference type="Proteomes" id="UP000245720"/>
    </source>
</evidence>
<keyword evidence="1" id="KW-0812">Transmembrane</keyword>
<dbReference type="AlphaFoldDB" id="A0A315XV98"/>